<name>A0A4R6M1R8_9FIRM</name>
<organism evidence="5 6">
    <name type="scientific">Halanaerobium saccharolyticum</name>
    <dbReference type="NCBI Taxonomy" id="43595"/>
    <lineage>
        <taxon>Bacteria</taxon>
        <taxon>Bacillati</taxon>
        <taxon>Bacillota</taxon>
        <taxon>Clostridia</taxon>
        <taxon>Halanaerobiales</taxon>
        <taxon>Halanaerobiaceae</taxon>
        <taxon>Halanaerobium</taxon>
    </lineage>
</organism>
<evidence type="ECO:0000313" key="6">
    <source>
        <dbReference type="Proteomes" id="UP000295064"/>
    </source>
</evidence>
<evidence type="ECO:0000313" key="5">
    <source>
        <dbReference type="EMBL" id="TDO95171.1"/>
    </source>
</evidence>
<dbReference type="InterPro" id="IPR052379">
    <property type="entry name" value="Type_VII_TA_RNase"/>
</dbReference>
<evidence type="ECO:0000256" key="4">
    <source>
        <dbReference type="ARBA" id="ARBA00024207"/>
    </source>
</evidence>
<reference evidence="5 6" key="1">
    <citation type="submission" date="2019-03" db="EMBL/GenBank/DDBJ databases">
        <title>Subsurface microbial communities from deep shales in Ohio and West Virginia, USA.</title>
        <authorList>
            <person name="Wrighton K."/>
        </authorList>
    </citation>
    <scope>NUCLEOTIDE SEQUENCE [LARGE SCALE GENOMIC DNA]</scope>
    <source>
        <strain evidence="5 6">MA284_T2</strain>
    </source>
</reference>
<dbReference type="InterPro" id="IPR008201">
    <property type="entry name" value="HepT-like"/>
</dbReference>
<dbReference type="GO" id="GO:0110001">
    <property type="term" value="C:toxin-antitoxin complex"/>
    <property type="evidence" value="ECO:0007669"/>
    <property type="project" value="InterPro"/>
</dbReference>
<keyword evidence="2" id="KW-0540">Nuclease</keyword>
<keyword evidence="1" id="KW-1277">Toxin-antitoxin system</keyword>
<proteinExistence type="inferred from homology"/>
<comment type="caution">
    <text evidence="5">The sequence shown here is derived from an EMBL/GenBank/DDBJ whole genome shotgun (WGS) entry which is preliminary data.</text>
</comment>
<evidence type="ECO:0000256" key="3">
    <source>
        <dbReference type="ARBA" id="ARBA00022801"/>
    </source>
</evidence>
<dbReference type="GO" id="GO:0004540">
    <property type="term" value="F:RNA nuclease activity"/>
    <property type="evidence" value="ECO:0007669"/>
    <property type="project" value="InterPro"/>
</dbReference>
<protein>
    <submittedName>
        <fullName evidence="5">Uncharacterized protein YutE (UPF0331/DUF86 family)</fullName>
    </submittedName>
</protein>
<keyword evidence="3" id="KW-0378">Hydrolase</keyword>
<sequence>MVDRDVVLNRIKHLEDNINYLKKIENFDQKTFSSDQDVYYRFERALHLAVEAVLDLGNRLIADQNLGTPDSNRDIFRVLFKNKVINEDLKESLVKMAGFRNILVHDYLELDRELEYEIIKNNIDDIKEFMQVILKYL</sequence>
<accession>A0A4R6M1R8</accession>
<dbReference type="PANTHER" id="PTHR33397">
    <property type="entry name" value="UPF0331 PROTEIN YUTE"/>
    <property type="match status" value="1"/>
</dbReference>
<dbReference type="Proteomes" id="UP000295064">
    <property type="component" value="Unassembled WGS sequence"/>
</dbReference>
<gene>
    <name evidence="5" type="ORF">DFR79_101170</name>
</gene>
<dbReference type="AlphaFoldDB" id="A0A4R6M1R8"/>
<dbReference type="Pfam" id="PF01934">
    <property type="entry name" value="HepT-like"/>
    <property type="match status" value="1"/>
</dbReference>
<dbReference type="RefSeq" id="WP_166637924.1">
    <property type="nucleotide sequence ID" value="NZ_SNWX01000001.1"/>
</dbReference>
<evidence type="ECO:0000256" key="2">
    <source>
        <dbReference type="ARBA" id="ARBA00022722"/>
    </source>
</evidence>
<dbReference type="PANTHER" id="PTHR33397:SF5">
    <property type="entry name" value="RNASE YUTE-RELATED"/>
    <property type="match status" value="1"/>
</dbReference>
<dbReference type="SUPFAM" id="SSF81593">
    <property type="entry name" value="Nucleotidyltransferase substrate binding subunit/domain"/>
    <property type="match status" value="1"/>
</dbReference>
<dbReference type="EMBL" id="SNWX01000001">
    <property type="protein sequence ID" value="TDO95171.1"/>
    <property type="molecule type" value="Genomic_DNA"/>
</dbReference>
<dbReference type="InterPro" id="IPR037038">
    <property type="entry name" value="HepT-like_sf"/>
</dbReference>
<evidence type="ECO:0000256" key="1">
    <source>
        <dbReference type="ARBA" id="ARBA00022649"/>
    </source>
</evidence>
<dbReference type="GO" id="GO:0016787">
    <property type="term" value="F:hydrolase activity"/>
    <property type="evidence" value="ECO:0007669"/>
    <property type="project" value="UniProtKB-KW"/>
</dbReference>
<dbReference type="NCBIfam" id="NF047751">
    <property type="entry name" value="HepT_toxin"/>
    <property type="match status" value="1"/>
</dbReference>
<dbReference type="Gene3D" id="1.20.120.580">
    <property type="entry name" value="bsu32300-like"/>
    <property type="match status" value="1"/>
</dbReference>
<comment type="similarity">
    <text evidence="4">Belongs to the HepT RNase toxin family.</text>
</comment>